<evidence type="ECO:0000256" key="6">
    <source>
        <dbReference type="ARBA" id="ARBA00022989"/>
    </source>
</evidence>
<dbReference type="InterPro" id="IPR036259">
    <property type="entry name" value="MFS_trans_sf"/>
</dbReference>
<dbReference type="SUPFAM" id="SSF103473">
    <property type="entry name" value="MFS general substrate transporter"/>
    <property type="match status" value="1"/>
</dbReference>
<keyword evidence="5 8" id="KW-0812">Transmembrane</keyword>
<keyword evidence="4" id="KW-0997">Cell inner membrane</keyword>
<evidence type="ECO:0000256" key="4">
    <source>
        <dbReference type="ARBA" id="ARBA00022519"/>
    </source>
</evidence>
<evidence type="ECO:0000256" key="2">
    <source>
        <dbReference type="ARBA" id="ARBA00022448"/>
    </source>
</evidence>
<keyword evidence="3" id="KW-1003">Cell membrane</keyword>
<dbReference type="InterPro" id="IPR020846">
    <property type="entry name" value="MFS_dom"/>
</dbReference>
<comment type="caution">
    <text evidence="10">The sequence shown here is derived from an EMBL/GenBank/DDBJ whole genome shotgun (WGS) entry which is preliminary data.</text>
</comment>
<dbReference type="GO" id="GO:0005886">
    <property type="term" value="C:plasma membrane"/>
    <property type="evidence" value="ECO:0007669"/>
    <property type="project" value="UniProtKB-SubCell"/>
</dbReference>
<evidence type="ECO:0000259" key="9">
    <source>
        <dbReference type="PROSITE" id="PS50850"/>
    </source>
</evidence>
<accession>A0A367M2X0</accession>
<dbReference type="PROSITE" id="PS50850">
    <property type="entry name" value="MFS"/>
    <property type="match status" value="1"/>
</dbReference>
<evidence type="ECO:0000313" key="10">
    <source>
        <dbReference type="EMBL" id="RCI71728.1"/>
    </source>
</evidence>
<dbReference type="EMBL" id="QORE01001260">
    <property type="protein sequence ID" value="RCI71728.1"/>
    <property type="molecule type" value="Genomic_DNA"/>
</dbReference>
<dbReference type="AlphaFoldDB" id="A0A367M2X0"/>
<evidence type="ECO:0000256" key="8">
    <source>
        <dbReference type="SAM" id="Phobius"/>
    </source>
</evidence>
<dbReference type="PANTHER" id="PTHR23522">
    <property type="entry name" value="BLL5896 PROTEIN"/>
    <property type="match status" value="1"/>
</dbReference>
<feature type="transmembrane region" description="Helical" evidence="8">
    <location>
        <begin position="75"/>
        <end position="95"/>
    </location>
</feature>
<feature type="transmembrane region" description="Helical" evidence="8">
    <location>
        <begin position="6"/>
        <end position="27"/>
    </location>
</feature>
<feature type="domain" description="Major facilitator superfamily (MFS) profile" evidence="9">
    <location>
        <begin position="1"/>
        <end position="110"/>
    </location>
</feature>
<evidence type="ECO:0000256" key="1">
    <source>
        <dbReference type="ARBA" id="ARBA00004429"/>
    </source>
</evidence>
<evidence type="ECO:0000256" key="7">
    <source>
        <dbReference type="ARBA" id="ARBA00023136"/>
    </source>
</evidence>
<dbReference type="Gene3D" id="1.20.1250.20">
    <property type="entry name" value="MFS general substrate transporter like domains"/>
    <property type="match status" value="1"/>
</dbReference>
<dbReference type="Proteomes" id="UP000253594">
    <property type="component" value="Unassembled WGS sequence"/>
</dbReference>
<feature type="non-terminal residue" evidence="10">
    <location>
        <position position="1"/>
    </location>
</feature>
<protein>
    <submittedName>
        <fullName evidence="10">MFS transporter</fullName>
    </submittedName>
</protein>
<evidence type="ECO:0000313" key="11">
    <source>
        <dbReference type="Proteomes" id="UP000253594"/>
    </source>
</evidence>
<evidence type="ECO:0000256" key="5">
    <source>
        <dbReference type="ARBA" id="ARBA00022692"/>
    </source>
</evidence>
<keyword evidence="2" id="KW-0813">Transport</keyword>
<comment type="subcellular location">
    <subcellularLocation>
        <location evidence="1">Cell inner membrane</location>
        <topology evidence="1">Multi-pass membrane protein</topology>
    </subcellularLocation>
</comment>
<dbReference type="GO" id="GO:0030395">
    <property type="term" value="F:lactose binding"/>
    <property type="evidence" value="ECO:0007669"/>
    <property type="project" value="TreeGrafter"/>
</dbReference>
<keyword evidence="6 8" id="KW-1133">Transmembrane helix</keyword>
<reference evidence="10 11" key="1">
    <citation type="submission" date="2018-07" db="EMBL/GenBank/DDBJ databases">
        <title>Mechanisms of high-level aminoglycoside resistance among Gram-negative pathogens in Brazil.</title>
        <authorList>
            <person name="Ballaben A.S."/>
            <person name="Darini A.L.C."/>
            <person name="Doi Y."/>
        </authorList>
    </citation>
    <scope>NUCLEOTIDE SEQUENCE [LARGE SCALE GENOMIC DNA]</scope>
    <source>
        <strain evidence="10 11">B2-305</strain>
    </source>
</reference>
<feature type="transmembrane region" description="Helical" evidence="8">
    <location>
        <begin position="48"/>
        <end position="69"/>
    </location>
</feature>
<dbReference type="PANTHER" id="PTHR23522:SF10">
    <property type="entry name" value="3-PHENYLPROPIONIC ACID TRANSPORTER-RELATED"/>
    <property type="match status" value="1"/>
</dbReference>
<dbReference type="InterPro" id="IPR024989">
    <property type="entry name" value="MFS_assoc_dom"/>
</dbReference>
<sequence length="110" mass="11748">LLAGSEHLAAILLGQCLHALSFAAYHAAVMRYIRDHAPESARVLTQGIYYSLAVALPMGLASPAAGWLYEGLPQWSYLIMALFALGGAVLVWLALQSARDASTSVFSRSV</sequence>
<proteinExistence type="predicted"/>
<dbReference type="Pfam" id="PF12832">
    <property type="entry name" value="MFS_1_like"/>
    <property type="match status" value="1"/>
</dbReference>
<organism evidence="10 11">
    <name type="scientific">Pseudomonas aeruginosa</name>
    <dbReference type="NCBI Taxonomy" id="287"/>
    <lineage>
        <taxon>Bacteria</taxon>
        <taxon>Pseudomonadati</taxon>
        <taxon>Pseudomonadota</taxon>
        <taxon>Gammaproteobacteria</taxon>
        <taxon>Pseudomonadales</taxon>
        <taxon>Pseudomonadaceae</taxon>
        <taxon>Pseudomonas</taxon>
    </lineage>
</organism>
<keyword evidence="7 8" id="KW-0472">Membrane</keyword>
<name>A0A367M2X0_PSEAI</name>
<gene>
    <name evidence="10" type="ORF">DT376_27530</name>
</gene>
<evidence type="ECO:0000256" key="3">
    <source>
        <dbReference type="ARBA" id="ARBA00022475"/>
    </source>
</evidence>
<dbReference type="GO" id="GO:0015528">
    <property type="term" value="F:lactose:proton symporter activity"/>
    <property type="evidence" value="ECO:0007669"/>
    <property type="project" value="TreeGrafter"/>
</dbReference>